<dbReference type="EMBL" id="JAFFHA010000007">
    <property type="protein sequence ID" value="KAK4653067.1"/>
    <property type="molecule type" value="Genomic_DNA"/>
</dbReference>
<name>A0ABR0GBD1_9PEZI</name>
<dbReference type="SUPFAM" id="SSF51905">
    <property type="entry name" value="FAD/NAD(P)-binding domain"/>
    <property type="match status" value="1"/>
</dbReference>
<dbReference type="Pfam" id="PF07992">
    <property type="entry name" value="Pyr_redox_2"/>
    <property type="match status" value="1"/>
</dbReference>
<feature type="domain" description="FAD/NAD(P)-binding" evidence="1">
    <location>
        <begin position="106"/>
        <end position="441"/>
    </location>
</feature>
<dbReference type="InterPro" id="IPR036188">
    <property type="entry name" value="FAD/NAD-bd_sf"/>
</dbReference>
<gene>
    <name evidence="2" type="ORF">QC762_504750</name>
</gene>
<comment type="caution">
    <text evidence="2">The sequence shown here is derived from an EMBL/GenBank/DDBJ whole genome shotgun (WGS) entry which is preliminary data.</text>
</comment>
<dbReference type="PANTHER" id="PTHR43735">
    <property type="entry name" value="APOPTOSIS-INDUCING FACTOR 1"/>
    <property type="match status" value="1"/>
</dbReference>
<dbReference type="GeneID" id="87910809"/>
<dbReference type="InterPro" id="IPR023753">
    <property type="entry name" value="FAD/NAD-binding_dom"/>
</dbReference>
<accession>A0ABR0GBD1</accession>
<dbReference type="Proteomes" id="UP001323405">
    <property type="component" value="Unassembled WGS sequence"/>
</dbReference>
<sequence>MILWGKCPYCNSSGAPGEKKVGGSGYEVQESESRGVFRSSHSPFPFSHHTFRFPVREEKIDIVQRSLTSVPSGYTHFLLSLFTHTSTTTMGSIVQAPALTTQAMPFKVLVVGGSYGGLSAALNLQDLCSGLAPRCGPKPVEGAPVIETPQFNVDITIVDERDGFYHLIGSPLALADEDYAAKSWVRYEDVPAVSQSQNIRVIHGSVKSVDQTSKTATYLPHGLVSSPENTSTLSYDFLVAAAGLRRVWPVVPQSLRRKQFLFEAGDHIRAATTARHGVVVVGGGAVGIEMAAELKLVQPQLKVTLVHSRDKLLSSEPLPDEVKDKSLELLLEAGVGVRMSTRLDKTEEVVDEQGKKAVRVWFTDGESILADQVSLAVSRSVPSTEFLGLKETGVLDEEGYVKIQSSLAFPAETPNWSDHFAIGDLVKWSGIKRCGGAMHMGFFAGNNIHQRMIEIASGKEPVFLKLDEIPPMIGLAVGKKAVSYWPATGVSAGEDVSQAFFGDDLGFTICWNHLGLGNSQKL</sequence>
<dbReference type="Gene3D" id="3.50.50.60">
    <property type="entry name" value="FAD/NAD(P)-binding domain"/>
    <property type="match status" value="1"/>
</dbReference>
<organism evidence="2 3">
    <name type="scientific">Podospora pseudocomata</name>
    <dbReference type="NCBI Taxonomy" id="2093779"/>
    <lineage>
        <taxon>Eukaryota</taxon>
        <taxon>Fungi</taxon>
        <taxon>Dikarya</taxon>
        <taxon>Ascomycota</taxon>
        <taxon>Pezizomycotina</taxon>
        <taxon>Sordariomycetes</taxon>
        <taxon>Sordariomycetidae</taxon>
        <taxon>Sordariales</taxon>
        <taxon>Podosporaceae</taxon>
        <taxon>Podospora</taxon>
    </lineage>
</organism>
<evidence type="ECO:0000313" key="3">
    <source>
        <dbReference type="Proteomes" id="UP001323405"/>
    </source>
</evidence>
<dbReference type="Gene3D" id="3.50.50.100">
    <property type="match status" value="1"/>
</dbReference>
<dbReference type="PRINTS" id="PR00368">
    <property type="entry name" value="FADPNR"/>
</dbReference>
<dbReference type="PRINTS" id="PR00411">
    <property type="entry name" value="PNDRDTASEI"/>
</dbReference>
<evidence type="ECO:0000313" key="2">
    <source>
        <dbReference type="EMBL" id="KAK4653067.1"/>
    </source>
</evidence>
<reference evidence="2 3" key="1">
    <citation type="journal article" date="2023" name="bioRxiv">
        <title>High-quality genome assemblies of four members of thePodospora anserinaspecies complex.</title>
        <authorList>
            <person name="Ament-Velasquez S.L."/>
            <person name="Vogan A.A."/>
            <person name="Wallerman O."/>
            <person name="Hartmann F."/>
            <person name="Gautier V."/>
            <person name="Silar P."/>
            <person name="Giraud T."/>
            <person name="Johannesson H."/>
        </authorList>
    </citation>
    <scope>NUCLEOTIDE SEQUENCE [LARGE SCALE GENOMIC DNA]</scope>
    <source>
        <strain evidence="2 3">CBS 415.72m</strain>
    </source>
</reference>
<proteinExistence type="predicted"/>
<protein>
    <recommendedName>
        <fullName evidence="1">FAD/NAD(P)-binding domain-containing protein</fullName>
    </recommendedName>
</protein>
<dbReference type="PANTHER" id="PTHR43735:SF24">
    <property type="entry name" value="NUCLEOTIDE-DISULPHIDE OXIDOREDUCTASE AMID-LIKE, PUTATIVE (AFU_ORTHOLOGUE AFUA_1G17180)-RELATED"/>
    <property type="match status" value="1"/>
</dbReference>
<dbReference type="RefSeq" id="XP_062742042.1">
    <property type="nucleotide sequence ID" value="XM_062890902.1"/>
</dbReference>
<keyword evidence="3" id="KW-1185">Reference proteome</keyword>
<evidence type="ECO:0000259" key="1">
    <source>
        <dbReference type="Pfam" id="PF07992"/>
    </source>
</evidence>